<dbReference type="AlphaFoldDB" id="A0A5M8QI20"/>
<proteinExistence type="predicted"/>
<evidence type="ECO:0000313" key="3">
    <source>
        <dbReference type="Proteomes" id="UP000323866"/>
    </source>
</evidence>
<dbReference type="EMBL" id="JBGOGF010000002">
    <property type="protein sequence ID" value="MFA1770674.1"/>
    <property type="molecule type" value="Genomic_DNA"/>
</dbReference>
<evidence type="ECO:0000313" key="2">
    <source>
        <dbReference type="EMBL" id="MFA1770674.1"/>
    </source>
</evidence>
<comment type="caution">
    <text evidence="1">The sequence shown here is derived from an EMBL/GenBank/DDBJ whole genome shotgun (WGS) entry which is preliminary data.</text>
</comment>
<accession>A0A5M8QI20</accession>
<keyword evidence="4" id="KW-1185">Reference proteome</keyword>
<reference evidence="1 3" key="1">
    <citation type="submission" date="2019-07" db="EMBL/GenBank/DDBJ databases">
        <authorList>
            <person name="Qu J.-H."/>
        </authorList>
    </citation>
    <scope>NUCLEOTIDE SEQUENCE [LARGE SCALE GENOMIC DNA]</scope>
    <source>
        <strain evidence="1 3">MDT1-10-3</strain>
    </source>
</reference>
<evidence type="ECO:0000313" key="1">
    <source>
        <dbReference type="EMBL" id="KAA6434741.1"/>
    </source>
</evidence>
<dbReference type="Proteomes" id="UP000323866">
    <property type="component" value="Unassembled WGS sequence"/>
</dbReference>
<dbReference type="EMBL" id="VKKZ01000020">
    <property type="protein sequence ID" value="KAA6434741.1"/>
    <property type="molecule type" value="Genomic_DNA"/>
</dbReference>
<organism evidence="1 3">
    <name type="scientific">Rufibacter glacialis</name>
    <dbReference type="NCBI Taxonomy" id="1259555"/>
    <lineage>
        <taxon>Bacteria</taxon>
        <taxon>Pseudomonadati</taxon>
        <taxon>Bacteroidota</taxon>
        <taxon>Cytophagia</taxon>
        <taxon>Cytophagales</taxon>
        <taxon>Hymenobacteraceae</taxon>
        <taxon>Rufibacter</taxon>
    </lineage>
</organism>
<dbReference type="Proteomes" id="UP001570846">
    <property type="component" value="Unassembled WGS sequence"/>
</dbReference>
<dbReference type="RefSeq" id="WP_149098683.1">
    <property type="nucleotide sequence ID" value="NZ_BMMG01000003.1"/>
</dbReference>
<reference evidence="1 3" key="2">
    <citation type="submission" date="2019-09" db="EMBL/GenBank/DDBJ databases">
        <title>A bacterium isolated from glacier soil.</title>
        <authorList>
            <person name="Liu Q."/>
        </authorList>
    </citation>
    <scope>NUCLEOTIDE SEQUENCE [LARGE SCALE GENOMIC DNA]</scope>
    <source>
        <strain evidence="1 3">MDT1-10-3</strain>
    </source>
</reference>
<gene>
    <name evidence="2" type="ORF">ACD591_05180</name>
    <name evidence="1" type="ORF">FOE74_11240</name>
</gene>
<name>A0A5M8QI20_9BACT</name>
<protein>
    <submittedName>
        <fullName evidence="1">Uncharacterized protein</fullName>
    </submittedName>
</protein>
<dbReference type="OrthoDB" id="9838535at2"/>
<evidence type="ECO:0000313" key="4">
    <source>
        <dbReference type="Proteomes" id="UP001570846"/>
    </source>
</evidence>
<sequence length="156" mass="18727">MDNSYIFEIEMTLRKSLTQLDRTIKEDLQDLDRYRSYVHKKQNVEVKWAEKILVYQNAYEQLKFLINRSIMVDHERSACYQKLNGFKREVKTLNSHLRIMAMCKRLEVDAMVKIKTRQEVDKLCKQANDELLEDLDRLWLTGTLDLKINEKQVDLI</sequence>
<reference evidence="2 4" key="3">
    <citation type="submission" date="2024-08" db="EMBL/GenBank/DDBJ databases">
        <authorList>
            <person name="Wei W."/>
        </authorList>
    </citation>
    <scope>NUCLEOTIDE SEQUENCE [LARGE SCALE GENOMIC DNA]</scope>
    <source>
        <strain evidence="2 4">XU2</strain>
    </source>
</reference>